<sequence>INESLVTGCTDPMAQNYNPDALWDNGSCDYSEPELTITSYTYSVQTLDSYNNGDYATTVLPNVDVNDGLHTIAYFDTEGIEGPYAGLFTLFFDSNFNGQLDSDDFNMLSWSDFGNDDNVILLVDNGPDDMNPEVGVYETIIHHDSDEGGFIRVQGADYFMTAISPDYTVSGYTTVSPVSGSTNRVTGTGTMPDPDTGELVGVPNMWVSMWDWYYGDLVGMGITGPDGTYDIGVDINDYTDVWITVDENYNMTNRYFGVFENGGSFGYGGTWIQATLGPNGYVQDFDVIKLNTLVHG</sequence>
<feature type="non-terminal residue" evidence="1">
    <location>
        <position position="296"/>
    </location>
</feature>
<evidence type="ECO:0000313" key="1">
    <source>
        <dbReference type="EMBL" id="SVD28386.1"/>
    </source>
</evidence>
<dbReference type="EMBL" id="UINC01140944">
    <property type="protein sequence ID" value="SVD28386.1"/>
    <property type="molecule type" value="Genomic_DNA"/>
</dbReference>
<feature type="non-terminal residue" evidence="1">
    <location>
        <position position="1"/>
    </location>
</feature>
<proteinExistence type="predicted"/>
<gene>
    <name evidence="1" type="ORF">METZ01_LOCUS381240</name>
</gene>
<accession>A0A382U247</accession>
<dbReference type="AlphaFoldDB" id="A0A382U247"/>
<organism evidence="1">
    <name type="scientific">marine metagenome</name>
    <dbReference type="NCBI Taxonomy" id="408172"/>
    <lineage>
        <taxon>unclassified sequences</taxon>
        <taxon>metagenomes</taxon>
        <taxon>ecological metagenomes</taxon>
    </lineage>
</organism>
<protein>
    <submittedName>
        <fullName evidence="1">Uncharacterized protein</fullName>
    </submittedName>
</protein>
<name>A0A382U247_9ZZZZ</name>
<reference evidence="1" key="1">
    <citation type="submission" date="2018-05" db="EMBL/GenBank/DDBJ databases">
        <authorList>
            <person name="Lanie J.A."/>
            <person name="Ng W.-L."/>
            <person name="Kazmierczak K.M."/>
            <person name="Andrzejewski T.M."/>
            <person name="Davidsen T.M."/>
            <person name="Wayne K.J."/>
            <person name="Tettelin H."/>
            <person name="Glass J.I."/>
            <person name="Rusch D."/>
            <person name="Podicherti R."/>
            <person name="Tsui H.-C.T."/>
            <person name="Winkler M.E."/>
        </authorList>
    </citation>
    <scope>NUCLEOTIDE SEQUENCE</scope>
</reference>